<evidence type="ECO:0000313" key="3">
    <source>
        <dbReference type="Proteomes" id="UP000807342"/>
    </source>
</evidence>
<keyword evidence="3" id="KW-1185">Reference proteome</keyword>
<dbReference type="OrthoDB" id="3045471at2759"/>
<proteinExistence type="predicted"/>
<evidence type="ECO:0000259" key="1">
    <source>
        <dbReference type="PROSITE" id="PS50181"/>
    </source>
</evidence>
<dbReference type="EMBL" id="MU151467">
    <property type="protein sequence ID" value="KAF9443502.1"/>
    <property type="molecule type" value="Genomic_DNA"/>
</dbReference>
<dbReference type="SUPFAM" id="SSF81383">
    <property type="entry name" value="F-box domain"/>
    <property type="match status" value="1"/>
</dbReference>
<dbReference type="InterPro" id="IPR036047">
    <property type="entry name" value="F-box-like_dom_sf"/>
</dbReference>
<dbReference type="PROSITE" id="PS50181">
    <property type="entry name" value="FBOX"/>
    <property type="match status" value="1"/>
</dbReference>
<dbReference type="Proteomes" id="UP000807342">
    <property type="component" value="Unassembled WGS sequence"/>
</dbReference>
<gene>
    <name evidence="2" type="ORF">P691DRAFT_408144</name>
</gene>
<name>A0A9P5X511_9AGAR</name>
<organism evidence="2 3">
    <name type="scientific">Macrolepiota fuliginosa MF-IS2</name>
    <dbReference type="NCBI Taxonomy" id="1400762"/>
    <lineage>
        <taxon>Eukaryota</taxon>
        <taxon>Fungi</taxon>
        <taxon>Dikarya</taxon>
        <taxon>Basidiomycota</taxon>
        <taxon>Agaricomycotina</taxon>
        <taxon>Agaricomycetes</taxon>
        <taxon>Agaricomycetidae</taxon>
        <taxon>Agaricales</taxon>
        <taxon>Agaricineae</taxon>
        <taxon>Agaricaceae</taxon>
        <taxon>Macrolepiota</taxon>
    </lineage>
</organism>
<evidence type="ECO:0000313" key="2">
    <source>
        <dbReference type="EMBL" id="KAF9443502.1"/>
    </source>
</evidence>
<accession>A0A9P5X511</accession>
<feature type="domain" description="F-box" evidence="1">
    <location>
        <begin position="56"/>
        <end position="101"/>
    </location>
</feature>
<reference evidence="2" key="1">
    <citation type="submission" date="2020-11" db="EMBL/GenBank/DDBJ databases">
        <authorList>
            <consortium name="DOE Joint Genome Institute"/>
            <person name="Ahrendt S."/>
            <person name="Riley R."/>
            <person name="Andreopoulos W."/>
            <person name="Labutti K."/>
            <person name="Pangilinan J."/>
            <person name="Ruiz-Duenas F.J."/>
            <person name="Barrasa J.M."/>
            <person name="Sanchez-Garcia M."/>
            <person name="Camarero S."/>
            <person name="Miyauchi S."/>
            <person name="Serrano A."/>
            <person name="Linde D."/>
            <person name="Babiker R."/>
            <person name="Drula E."/>
            <person name="Ayuso-Fernandez I."/>
            <person name="Pacheco R."/>
            <person name="Padilla G."/>
            <person name="Ferreira P."/>
            <person name="Barriuso J."/>
            <person name="Kellner H."/>
            <person name="Castanera R."/>
            <person name="Alfaro M."/>
            <person name="Ramirez L."/>
            <person name="Pisabarro A.G."/>
            <person name="Kuo A."/>
            <person name="Tritt A."/>
            <person name="Lipzen A."/>
            <person name="He G."/>
            <person name="Yan M."/>
            <person name="Ng V."/>
            <person name="Cullen D."/>
            <person name="Martin F."/>
            <person name="Rosso M.-N."/>
            <person name="Henrissat B."/>
            <person name="Hibbett D."/>
            <person name="Martinez A.T."/>
            <person name="Grigoriev I.V."/>
        </authorList>
    </citation>
    <scope>NUCLEOTIDE SEQUENCE</scope>
    <source>
        <strain evidence="2">MF-IS2</strain>
    </source>
</reference>
<protein>
    <recommendedName>
        <fullName evidence="1">F-box domain-containing protein</fullName>
    </recommendedName>
</protein>
<sequence>MTVQAQSSRFGHSLPLDFSASLTISDDPTPRQTHADAPLLSAKRVGSDVEGKAIRECSIPDLPPELWTEILSYLPPGSVRKMIGITRFLFEQGMDEIYEEVEMVGYVNVGLKVMEQTRHPSIAARVRKLYINPAFLPVLDTEDAKTWDDNRIRKLEIDAFLTMSLNVLTTCPHLQELTVVLHDQYIPELFSTYLLKLMERVGSQLHTVTIKMTCYSVISVCRAFFQTLPNLSRLAVNIPKGRYEPHEPDARQACRVLAEILNSTAGTTRSLVFESVGFSLSHLFLKLDKFPFLESLEVRAKYGHNTLKPGTHLLSFIRENNSIQHLIIRQPLDLFPLEATPPRDTMLRLIFVPLFALP</sequence>
<comment type="caution">
    <text evidence="2">The sequence shown here is derived from an EMBL/GenBank/DDBJ whole genome shotgun (WGS) entry which is preliminary data.</text>
</comment>
<dbReference type="InterPro" id="IPR001810">
    <property type="entry name" value="F-box_dom"/>
</dbReference>
<dbReference type="AlphaFoldDB" id="A0A9P5X511"/>